<evidence type="ECO:0000256" key="2">
    <source>
        <dbReference type="ARBA" id="ARBA00022448"/>
    </source>
</evidence>
<dbReference type="GO" id="GO:0016887">
    <property type="term" value="F:ATP hydrolysis activity"/>
    <property type="evidence" value="ECO:0007669"/>
    <property type="project" value="InterPro"/>
</dbReference>
<dbReference type="CDD" id="cd03230">
    <property type="entry name" value="ABC_DR_subfamily_A"/>
    <property type="match status" value="1"/>
</dbReference>
<evidence type="ECO:0000256" key="5">
    <source>
        <dbReference type="ARBA" id="ARBA00022840"/>
    </source>
</evidence>
<comment type="similarity">
    <text evidence="1">Belongs to the ABC transporter superfamily.</text>
</comment>
<evidence type="ECO:0000256" key="3">
    <source>
        <dbReference type="ARBA" id="ARBA00022741"/>
    </source>
</evidence>
<dbReference type="GO" id="GO:0022857">
    <property type="term" value="F:transmembrane transporter activity"/>
    <property type="evidence" value="ECO:0007669"/>
    <property type="project" value="InterPro"/>
</dbReference>
<dbReference type="Proteomes" id="UP000050430">
    <property type="component" value="Unassembled WGS sequence"/>
</dbReference>
<organism evidence="7 8">
    <name type="scientific">Leptolinea tardivitalis</name>
    <dbReference type="NCBI Taxonomy" id="229920"/>
    <lineage>
        <taxon>Bacteria</taxon>
        <taxon>Bacillati</taxon>
        <taxon>Chloroflexota</taxon>
        <taxon>Anaerolineae</taxon>
        <taxon>Anaerolineales</taxon>
        <taxon>Anaerolineaceae</taxon>
        <taxon>Leptolinea</taxon>
    </lineage>
</organism>
<dbReference type="Gene3D" id="3.40.50.300">
    <property type="entry name" value="P-loop containing nucleotide triphosphate hydrolases"/>
    <property type="match status" value="1"/>
</dbReference>
<dbReference type="GO" id="GO:0005524">
    <property type="term" value="F:ATP binding"/>
    <property type="evidence" value="ECO:0007669"/>
    <property type="project" value="UniProtKB-KW"/>
</dbReference>
<dbReference type="GO" id="GO:0017004">
    <property type="term" value="P:cytochrome complex assembly"/>
    <property type="evidence" value="ECO:0007669"/>
    <property type="project" value="UniProtKB-KW"/>
</dbReference>
<evidence type="ECO:0000256" key="4">
    <source>
        <dbReference type="ARBA" id="ARBA00022748"/>
    </source>
</evidence>
<dbReference type="InterPro" id="IPR027417">
    <property type="entry name" value="P-loop_NTPase"/>
</dbReference>
<keyword evidence="3" id="KW-0547">Nucleotide-binding</keyword>
<proteinExistence type="inferred from homology"/>
<dbReference type="InterPro" id="IPR005895">
    <property type="entry name" value="ABC_transptr_haem_export_CcmA"/>
</dbReference>
<evidence type="ECO:0000313" key="7">
    <source>
        <dbReference type="EMBL" id="KPL70957.1"/>
    </source>
</evidence>
<keyword evidence="2" id="KW-0813">Transport</keyword>
<feature type="domain" description="ABC transporter" evidence="6">
    <location>
        <begin position="9"/>
        <end position="237"/>
    </location>
</feature>
<reference evidence="7 8" key="1">
    <citation type="submission" date="2015-07" db="EMBL/GenBank/DDBJ databases">
        <title>Genome sequence of Leptolinea tardivitalis DSM 16556.</title>
        <authorList>
            <person name="Hemp J."/>
            <person name="Ward L.M."/>
            <person name="Pace L.A."/>
            <person name="Fischer W.W."/>
        </authorList>
    </citation>
    <scope>NUCLEOTIDE SEQUENCE [LARGE SCALE GENOMIC DNA]</scope>
    <source>
        <strain evidence="7 8">YMTK-2</strain>
    </source>
</reference>
<dbReference type="PANTHER" id="PTHR43335">
    <property type="entry name" value="ABC TRANSPORTER, ATP-BINDING PROTEIN"/>
    <property type="match status" value="1"/>
</dbReference>
<dbReference type="AlphaFoldDB" id="A0A0P6WM75"/>
<dbReference type="SUPFAM" id="SSF52540">
    <property type="entry name" value="P-loop containing nucleoside triphosphate hydrolases"/>
    <property type="match status" value="1"/>
</dbReference>
<dbReference type="OrthoDB" id="9804819at2"/>
<keyword evidence="8" id="KW-1185">Reference proteome</keyword>
<protein>
    <recommendedName>
        <fullName evidence="6">ABC transporter domain-containing protein</fullName>
    </recommendedName>
</protein>
<dbReference type="EMBL" id="LGCK01000012">
    <property type="protein sequence ID" value="KPL70957.1"/>
    <property type="molecule type" value="Genomic_DNA"/>
</dbReference>
<evidence type="ECO:0000259" key="6">
    <source>
        <dbReference type="PROSITE" id="PS50893"/>
    </source>
</evidence>
<dbReference type="Pfam" id="PF00005">
    <property type="entry name" value="ABC_tran"/>
    <property type="match status" value="1"/>
</dbReference>
<dbReference type="PROSITE" id="PS50893">
    <property type="entry name" value="ABC_TRANSPORTER_2"/>
    <property type="match status" value="1"/>
</dbReference>
<gene>
    <name evidence="7" type="ORF">ADM99_11650</name>
</gene>
<dbReference type="NCBIfam" id="TIGR01189">
    <property type="entry name" value="ccmA"/>
    <property type="match status" value="1"/>
</dbReference>
<comment type="caution">
    <text evidence="7">The sequence shown here is derived from an EMBL/GenBank/DDBJ whole genome shotgun (WGS) entry which is preliminary data.</text>
</comment>
<dbReference type="InterPro" id="IPR003593">
    <property type="entry name" value="AAA+_ATPase"/>
</dbReference>
<evidence type="ECO:0000256" key="1">
    <source>
        <dbReference type="ARBA" id="ARBA00005417"/>
    </source>
</evidence>
<dbReference type="InterPro" id="IPR003439">
    <property type="entry name" value="ABC_transporter-like_ATP-bd"/>
</dbReference>
<accession>A0A0P6WM75</accession>
<keyword evidence="4" id="KW-0201">Cytochrome c-type biogenesis</keyword>
<sequence>MTTELKPGIIVRRLTKRIGRKCILEDVDFSIQPAQIAAVIGPNGSGKTTLLRILATLMRPSDGDIRVAGYPLPEEAVLARTHVGVVLHQPLLYSDLTARENLVFHARLHNRENSDHQISQLLQRVGLAGREDDLVRTFSRGMQQRLAIARAILTNPDILLLDEPFTGLDSEGIVTLTVILKQMADRGAAILLSSHDVPGVEMLATRFLILNKGKMQVSIGKSELSENGLLSVYQKSFPPAGEAQ</sequence>
<dbReference type="STRING" id="229920.ADM99_11650"/>
<name>A0A0P6WM75_9CHLR</name>
<keyword evidence="5" id="KW-0067">ATP-binding</keyword>
<dbReference type="RefSeq" id="WP_062422678.1">
    <property type="nucleotide sequence ID" value="NZ_BBYA01000011.1"/>
</dbReference>
<evidence type="ECO:0000313" key="8">
    <source>
        <dbReference type="Proteomes" id="UP000050430"/>
    </source>
</evidence>
<dbReference type="SMART" id="SM00382">
    <property type="entry name" value="AAA"/>
    <property type="match status" value="1"/>
</dbReference>